<keyword evidence="2" id="KW-1185">Reference proteome</keyword>
<proteinExistence type="predicted"/>
<accession>A0AC61R6Q4</accession>
<dbReference type="Proteomes" id="UP000308836">
    <property type="component" value="Unassembled WGS sequence"/>
</dbReference>
<protein>
    <submittedName>
        <fullName evidence="1">NAD(P)H-dependent oxidoreductase</fullName>
    </submittedName>
</protein>
<gene>
    <name evidence="1" type="ORF">E5336_09070</name>
</gene>
<name>A0AC61R6Q4_9FIRM</name>
<organism evidence="1 2">
    <name type="scientific">Dubosiella muris</name>
    <dbReference type="NCBI Taxonomy" id="3038133"/>
    <lineage>
        <taxon>Bacteria</taxon>
        <taxon>Bacillati</taxon>
        <taxon>Bacillota</taxon>
        <taxon>Erysipelotrichia</taxon>
        <taxon>Erysipelotrichales</taxon>
        <taxon>Erysipelotrichaceae</taxon>
        <taxon>Dubosiella</taxon>
    </lineage>
</organism>
<comment type="caution">
    <text evidence="1">The sequence shown here is derived from an EMBL/GenBank/DDBJ whole genome shotgun (WGS) entry which is preliminary data.</text>
</comment>
<sequence length="187" mass="20843">MTTMKKITILIGSLRKHSLNRQLADMAQAALQGKAECVVFDPAEIPLFDQDHEFPAPEKIKRMRDAIHESDGVWIFTPEYNGQLPGGLKNALDWLSRPLKENDPDWKDTAVWGKKATMSGVGGKNATKSVQEQLLSLLKFMGMDVMTQDRAQIAMSPQTMETSDLALTEGVHEAIDAQARAFLEFLK</sequence>
<dbReference type="EMBL" id="SRYG01000019">
    <property type="protein sequence ID" value="TGY65301.1"/>
    <property type="molecule type" value="Genomic_DNA"/>
</dbReference>
<evidence type="ECO:0000313" key="2">
    <source>
        <dbReference type="Proteomes" id="UP000308836"/>
    </source>
</evidence>
<evidence type="ECO:0000313" key="1">
    <source>
        <dbReference type="EMBL" id="TGY65301.1"/>
    </source>
</evidence>
<reference evidence="1" key="1">
    <citation type="submission" date="2019-04" db="EMBL/GenBank/DDBJ databases">
        <title>Microbes associate with the intestines of laboratory mice.</title>
        <authorList>
            <person name="Navarre W."/>
            <person name="Wong E."/>
            <person name="Huang K."/>
            <person name="Tropini C."/>
            <person name="Ng K."/>
            <person name="Yu B."/>
        </authorList>
    </citation>
    <scope>NUCLEOTIDE SEQUENCE</scope>
    <source>
        <strain evidence="1">NM09_H32</strain>
    </source>
</reference>